<feature type="signal peptide" evidence="13">
    <location>
        <begin position="1"/>
        <end position="27"/>
    </location>
</feature>
<reference evidence="16" key="1">
    <citation type="submission" date="2021-02" db="EMBL/GenBank/DDBJ databases">
        <title>PHA producing bacteria isolated from coastal sediment in Guangdong, Shenzhen.</title>
        <authorList>
            <person name="Zheng W."/>
            <person name="Yu S."/>
            <person name="Huang Y."/>
        </authorList>
    </citation>
    <scope>NUCLEOTIDE SEQUENCE</scope>
    <source>
        <strain evidence="16">TN14-10</strain>
    </source>
</reference>
<dbReference type="GO" id="GO:0006826">
    <property type="term" value="P:iron ion transport"/>
    <property type="evidence" value="ECO:0007669"/>
    <property type="project" value="UniProtKB-KW"/>
</dbReference>
<dbReference type="PANTHER" id="PTHR32552">
    <property type="entry name" value="FERRICHROME IRON RECEPTOR-RELATED"/>
    <property type="match status" value="1"/>
</dbReference>
<dbReference type="InterPro" id="IPR036942">
    <property type="entry name" value="Beta-barrel_TonB_sf"/>
</dbReference>
<keyword evidence="6" id="KW-0408">Iron</keyword>
<keyword evidence="17" id="KW-1185">Reference proteome</keyword>
<evidence type="ECO:0000313" key="17">
    <source>
        <dbReference type="Proteomes" id="UP000664303"/>
    </source>
</evidence>
<keyword evidence="13" id="KW-0732">Signal</keyword>
<organism evidence="16 17">
    <name type="scientific">Parahaliea mediterranea</name>
    <dbReference type="NCBI Taxonomy" id="651086"/>
    <lineage>
        <taxon>Bacteria</taxon>
        <taxon>Pseudomonadati</taxon>
        <taxon>Pseudomonadota</taxon>
        <taxon>Gammaproteobacteria</taxon>
        <taxon>Cellvibrionales</taxon>
        <taxon>Halieaceae</taxon>
        <taxon>Parahaliea</taxon>
    </lineage>
</organism>
<dbReference type="InterPro" id="IPR000531">
    <property type="entry name" value="Beta-barrel_TonB"/>
</dbReference>
<evidence type="ECO:0000256" key="5">
    <source>
        <dbReference type="ARBA" id="ARBA00022692"/>
    </source>
</evidence>
<evidence type="ECO:0000313" key="16">
    <source>
        <dbReference type="EMBL" id="MBN7797589.1"/>
    </source>
</evidence>
<sequence>MNNNICIKAVVASCFAYLPTLSPASNAALEEVIVTAQRRAEGLQDLPLSISALSGADIRKLKMHNITDIAGQIPNVSIATPYAESQPSFSVRGVSMSDFSQNQSSPIAMYVDEVYKGVGALQALQLFDLERIEVLRGPQGTLYGKNATGGAVNILSTSPDLSGEGASYIAAGIGTFNRFESDGAIDLALVPDTLGARLAYTYARSEGWVDNEFAGSGDTGELEDYAVRLSLKYAPTDSLDAVLKYSRSRSDMPNGYEVLATNIGTGGVGYVTGYDRHGLDYFDSELDRQSKMSIDNTSVILALNWYLSESLSLASVSSYDEGRWTTREDADGSPFAILHSDFGSDVRALSQDFRLVSAFSGPANFVLGLYGYDEDLDADVTFRTYYQYAGDFNDNGVNDCLEDFITGCRNSNAFTQHKQSYAGYFQGTYDLTDQATLTLGVRYTQDKSELENYRAAIGYYDPALGTEVRNALATIDGYGDSLDDEKWSFRFVVDYALSADVATYLSYTTGYRNSAFNGQAFFDPGEITIAAPEEVGAWELGAKSEWFGRSLRLNGAIFHYRYSDQQFLDVTPNLLQILVNADRAEVFGGELELTKVFGSRLQASIGLGLLDTEYTQIELRGEDLSGNQLINAPQLTFNARVAWTLAELEAGHVDLTVDAIYSDEQYFDAFNSRHARQAGYWVSNARLAFSTRGNKLELGAWIKNIANEEYVTSLLDLQASFNFDYAHRGPARAAGLDLRYRF</sequence>
<evidence type="ECO:0000256" key="7">
    <source>
        <dbReference type="ARBA" id="ARBA00023065"/>
    </source>
</evidence>
<feature type="domain" description="TonB-dependent receptor-like beta-barrel" evidence="14">
    <location>
        <begin position="261"/>
        <end position="705"/>
    </location>
</feature>
<evidence type="ECO:0000256" key="2">
    <source>
        <dbReference type="ARBA" id="ARBA00022448"/>
    </source>
</evidence>
<comment type="caution">
    <text evidence="16">The sequence shown here is derived from an EMBL/GenBank/DDBJ whole genome shotgun (WGS) entry which is preliminary data.</text>
</comment>
<dbReference type="SUPFAM" id="SSF56935">
    <property type="entry name" value="Porins"/>
    <property type="match status" value="1"/>
</dbReference>
<evidence type="ECO:0000256" key="13">
    <source>
        <dbReference type="SAM" id="SignalP"/>
    </source>
</evidence>
<evidence type="ECO:0000256" key="9">
    <source>
        <dbReference type="ARBA" id="ARBA00023136"/>
    </source>
</evidence>
<keyword evidence="7" id="KW-0406">Ion transport</keyword>
<dbReference type="AlphaFoldDB" id="A0A939DGE6"/>
<keyword evidence="10 11" id="KW-0998">Cell outer membrane</keyword>
<dbReference type="Pfam" id="PF07715">
    <property type="entry name" value="Plug"/>
    <property type="match status" value="1"/>
</dbReference>
<evidence type="ECO:0000256" key="1">
    <source>
        <dbReference type="ARBA" id="ARBA00004571"/>
    </source>
</evidence>
<evidence type="ECO:0000256" key="10">
    <source>
        <dbReference type="ARBA" id="ARBA00023237"/>
    </source>
</evidence>
<accession>A0A939DGE6</accession>
<comment type="similarity">
    <text evidence="11 12">Belongs to the TonB-dependent receptor family.</text>
</comment>
<name>A0A939DGE6_9GAMM</name>
<dbReference type="PANTHER" id="PTHR32552:SF81">
    <property type="entry name" value="TONB-DEPENDENT OUTER MEMBRANE RECEPTOR"/>
    <property type="match status" value="1"/>
</dbReference>
<dbReference type="GO" id="GO:0009279">
    <property type="term" value="C:cell outer membrane"/>
    <property type="evidence" value="ECO:0007669"/>
    <property type="project" value="UniProtKB-SubCell"/>
</dbReference>
<keyword evidence="9 11" id="KW-0472">Membrane</keyword>
<evidence type="ECO:0000256" key="8">
    <source>
        <dbReference type="ARBA" id="ARBA00023077"/>
    </source>
</evidence>
<keyword evidence="8 12" id="KW-0798">TonB box</keyword>
<evidence type="ECO:0000256" key="4">
    <source>
        <dbReference type="ARBA" id="ARBA00022496"/>
    </source>
</evidence>
<evidence type="ECO:0000256" key="6">
    <source>
        <dbReference type="ARBA" id="ARBA00023004"/>
    </source>
</evidence>
<dbReference type="InterPro" id="IPR012910">
    <property type="entry name" value="Plug_dom"/>
</dbReference>
<dbReference type="Proteomes" id="UP000664303">
    <property type="component" value="Unassembled WGS sequence"/>
</dbReference>
<comment type="subcellular location">
    <subcellularLocation>
        <location evidence="1 11">Cell outer membrane</location>
        <topology evidence="1 11">Multi-pass membrane protein</topology>
    </subcellularLocation>
</comment>
<gene>
    <name evidence="16" type="ORF">JYP50_13345</name>
</gene>
<dbReference type="Gene3D" id="2.40.170.20">
    <property type="entry name" value="TonB-dependent receptor, beta-barrel domain"/>
    <property type="match status" value="1"/>
</dbReference>
<keyword evidence="5 11" id="KW-0812">Transmembrane</keyword>
<dbReference type="EMBL" id="JAFKCZ010000009">
    <property type="protein sequence ID" value="MBN7797589.1"/>
    <property type="molecule type" value="Genomic_DNA"/>
</dbReference>
<evidence type="ECO:0000256" key="11">
    <source>
        <dbReference type="PROSITE-ProRule" id="PRU01360"/>
    </source>
</evidence>
<evidence type="ECO:0000256" key="3">
    <source>
        <dbReference type="ARBA" id="ARBA00022452"/>
    </source>
</evidence>
<evidence type="ECO:0000259" key="15">
    <source>
        <dbReference type="Pfam" id="PF07715"/>
    </source>
</evidence>
<keyword evidence="2 11" id="KW-0813">Transport</keyword>
<feature type="chain" id="PRO_5037543112" evidence="13">
    <location>
        <begin position="28"/>
        <end position="742"/>
    </location>
</feature>
<keyword evidence="4" id="KW-0410">Iron transport</keyword>
<dbReference type="Pfam" id="PF00593">
    <property type="entry name" value="TonB_dep_Rec_b-barrel"/>
    <property type="match status" value="1"/>
</dbReference>
<dbReference type="PROSITE" id="PS52016">
    <property type="entry name" value="TONB_DEPENDENT_REC_3"/>
    <property type="match status" value="1"/>
</dbReference>
<feature type="domain" description="TonB-dependent receptor plug" evidence="15">
    <location>
        <begin position="43"/>
        <end position="151"/>
    </location>
</feature>
<protein>
    <submittedName>
        <fullName evidence="16">TonB-dependent receptor</fullName>
    </submittedName>
</protein>
<dbReference type="InterPro" id="IPR039426">
    <property type="entry name" value="TonB-dep_rcpt-like"/>
</dbReference>
<evidence type="ECO:0000259" key="14">
    <source>
        <dbReference type="Pfam" id="PF00593"/>
    </source>
</evidence>
<keyword evidence="16" id="KW-0675">Receptor</keyword>
<keyword evidence="3 11" id="KW-1134">Transmembrane beta strand</keyword>
<dbReference type="RefSeq" id="WP_206561039.1">
    <property type="nucleotide sequence ID" value="NZ_JAFKCZ010000009.1"/>
</dbReference>
<proteinExistence type="inferred from homology"/>
<evidence type="ECO:0000256" key="12">
    <source>
        <dbReference type="RuleBase" id="RU003357"/>
    </source>
</evidence>